<dbReference type="RefSeq" id="WP_169320483.1">
    <property type="nucleotide sequence ID" value="NZ_JABCJF010000002.1"/>
</dbReference>
<evidence type="ECO:0000313" key="1">
    <source>
        <dbReference type="EMBL" id="NMR33418.1"/>
    </source>
</evidence>
<name>A0A848N3T0_9FLAO</name>
<sequence>MKNLKKLSRENLKNLKGGGRNLGGSWDLCDDIRDVSSCYSSYDQCRLHSGSGCTNTTQFCGQTLYCIW</sequence>
<proteinExistence type="predicted"/>
<dbReference type="Proteomes" id="UP000548067">
    <property type="component" value="Unassembled WGS sequence"/>
</dbReference>
<accession>A0A848N3T0</accession>
<dbReference type="AlphaFoldDB" id="A0A848N3T0"/>
<gene>
    <name evidence="1" type="ORF">HIO71_04255</name>
</gene>
<protein>
    <recommendedName>
        <fullName evidence="3">Bacteriocin</fullName>
    </recommendedName>
</protein>
<comment type="caution">
    <text evidence="1">The sequence shown here is derived from an EMBL/GenBank/DDBJ whole genome shotgun (WGS) entry which is preliminary data.</text>
</comment>
<dbReference type="InterPro" id="IPR058074">
    <property type="entry name" value="Bacteriocin-like"/>
</dbReference>
<organism evidence="1 2">
    <name type="scientific">Chryseobacterium aquaticum</name>
    <dbReference type="NCBI Taxonomy" id="452084"/>
    <lineage>
        <taxon>Bacteria</taxon>
        <taxon>Pseudomonadati</taxon>
        <taxon>Bacteroidota</taxon>
        <taxon>Flavobacteriia</taxon>
        <taxon>Flavobacteriales</taxon>
        <taxon>Weeksellaceae</taxon>
        <taxon>Chryseobacterium group</taxon>
        <taxon>Chryseobacterium</taxon>
    </lineage>
</organism>
<evidence type="ECO:0008006" key="3">
    <source>
        <dbReference type="Google" id="ProtNLM"/>
    </source>
</evidence>
<dbReference type="EMBL" id="JABCJF010000002">
    <property type="protein sequence ID" value="NMR33418.1"/>
    <property type="molecule type" value="Genomic_DNA"/>
</dbReference>
<dbReference type="NCBIfam" id="NF047798">
    <property type="entry name" value="leader_Chryseo"/>
    <property type="match status" value="1"/>
</dbReference>
<reference evidence="1 2" key="1">
    <citation type="submission" date="2020-04" db="EMBL/GenBank/DDBJ databases">
        <title>Genome analysis and antimicrobial resistance characteristics of Chryseobacterium aquaticum isolated from farmed salmonids.</title>
        <authorList>
            <person name="Saticioglu I.B."/>
            <person name="Duman M."/>
            <person name="Altun S."/>
        </authorList>
    </citation>
    <scope>NUCLEOTIDE SEQUENCE [LARGE SCALE GENOMIC DNA]</scope>
    <source>
        <strain evidence="1 2">C-174</strain>
    </source>
</reference>
<evidence type="ECO:0000313" key="2">
    <source>
        <dbReference type="Proteomes" id="UP000548067"/>
    </source>
</evidence>